<comment type="caution">
    <text evidence="1">The sequence shown here is derived from an EMBL/GenBank/DDBJ whole genome shotgun (WGS) entry which is preliminary data.</text>
</comment>
<evidence type="ECO:0008006" key="3">
    <source>
        <dbReference type="Google" id="ProtNLM"/>
    </source>
</evidence>
<organism evidence="1 2">
    <name type="scientific">Streptomyces indiaensis</name>
    <dbReference type="NCBI Taxonomy" id="284033"/>
    <lineage>
        <taxon>Bacteria</taxon>
        <taxon>Bacillati</taxon>
        <taxon>Actinomycetota</taxon>
        <taxon>Actinomycetes</taxon>
        <taxon>Kitasatosporales</taxon>
        <taxon>Streptomycetaceae</taxon>
        <taxon>Streptomyces</taxon>
    </lineage>
</organism>
<reference evidence="2" key="1">
    <citation type="journal article" date="2019" name="Int. J. Syst. Evol. Microbiol.">
        <title>The Global Catalogue of Microorganisms (GCM) 10K type strain sequencing project: providing services to taxonomists for standard genome sequencing and annotation.</title>
        <authorList>
            <consortium name="The Broad Institute Genomics Platform"/>
            <consortium name="The Broad Institute Genome Sequencing Center for Infectious Disease"/>
            <person name="Wu L."/>
            <person name="Ma J."/>
        </authorList>
    </citation>
    <scope>NUCLEOTIDE SEQUENCE [LARGE SCALE GENOMIC DNA]</scope>
    <source>
        <strain evidence="2">JCM 3053</strain>
    </source>
</reference>
<protein>
    <recommendedName>
        <fullName evidence="3">LysR substrate binding domain-containing protein</fullName>
    </recommendedName>
</protein>
<gene>
    <name evidence="1" type="ORF">GCM10010104_00870</name>
</gene>
<evidence type="ECO:0000313" key="2">
    <source>
        <dbReference type="Proteomes" id="UP001501474"/>
    </source>
</evidence>
<evidence type="ECO:0000313" key="1">
    <source>
        <dbReference type="EMBL" id="GAA2768977.1"/>
    </source>
</evidence>
<accession>A0ABP6HDJ6</accession>
<sequence>MPGPVFPGRPRTIVAGRAGTLVCRPAAAYRRREDVTFMPVEGVPESVLGLVRRRDGATAGVREFARTLASRGVSLAGAQVVA</sequence>
<name>A0ABP6HDJ6_9ACTN</name>
<dbReference type="Proteomes" id="UP001501474">
    <property type="component" value="Unassembled WGS sequence"/>
</dbReference>
<dbReference type="RefSeq" id="WP_234847975.1">
    <property type="nucleotide sequence ID" value="NZ_BAAART010000002.1"/>
</dbReference>
<keyword evidence="2" id="KW-1185">Reference proteome</keyword>
<proteinExistence type="predicted"/>
<dbReference type="EMBL" id="BAAART010000002">
    <property type="protein sequence ID" value="GAA2768977.1"/>
    <property type="molecule type" value="Genomic_DNA"/>
</dbReference>